<organism evidence="1 2">
    <name type="scientific">Candidatus Nitrosopumilus salarius BD31</name>
    <dbReference type="NCBI Taxonomy" id="859350"/>
    <lineage>
        <taxon>Archaea</taxon>
        <taxon>Nitrososphaerota</taxon>
        <taxon>Nitrososphaeria</taxon>
        <taxon>Nitrosopumilales</taxon>
        <taxon>Nitrosopumilaceae</taxon>
        <taxon>Nitrosopumilus</taxon>
    </lineage>
</organism>
<name>I3D047_9ARCH</name>
<accession>I3D047</accession>
<evidence type="ECO:0000313" key="2">
    <source>
        <dbReference type="Proteomes" id="UP000003423"/>
    </source>
</evidence>
<dbReference type="Proteomes" id="UP000003423">
    <property type="component" value="Unassembled WGS sequence"/>
</dbReference>
<dbReference type="PATRIC" id="fig|859350.6.peg.1830"/>
<dbReference type="EMBL" id="AEXL02000150">
    <property type="protein sequence ID" value="EIJ65090.1"/>
    <property type="molecule type" value="Genomic_DNA"/>
</dbReference>
<proteinExistence type="predicted"/>
<keyword evidence="2" id="KW-1185">Reference proteome</keyword>
<sequence length="55" mass="6422">MRIDSCRKCGIELCILKYCHGCGQPIQFECKKCQKLTDEQIHFQCMYKPPLLLVS</sequence>
<comment type="caution">
    <text evidence="1">The sequence shown here is derived from an EMBL/GenBank/DDBJ whole genome shotgun (WGS) entry which is preliminary data.</text>
</comment>
<evidence type="ECO:0000313" key="1">
    <source>
        <dbReference type="EMBL" id="EIJ65090.1"/>
    </source>
</evidence>
<dbReference type="AlphaFoldDB" id="I3D047"/>
<gene>
    <name evidence="1" type="ORF">BD31_I1074</name>
</gene>
<protein>
    <submittedName>
        <fullName evidence="1">Uncharacterized protein</fullName>
    </submittedName>
</protein>
<reference evidence="1 2" key="1">
    <citation type="journal article" date="2012" name="J. Bacteriol.">
        <title>Genome sequence of "Candidatus Nitrosopumilus salaria" BD31, an ammonia-oxidizing archaeon from the San Francisco Bay estuary.</title>
        <authorList>
            <person name="Mosier A.C."/>
            <person name="Allen E.E."/>
            <person name="Kim M."/>
            <person name="Ferriera S."/>
            <person name="Francis C.A."/>
        </authorList>
    </citation>
    <scope>NUCLEOTIDE SEQUENCE [LARGE SCALE GENOMIC DNA]</scope>
    <source>
        <strain evidence="1 2">BD31</strain>
    </source>
</reference>